<dbReference type="PANTHER" id="PTHR34580:SF1">
    <property type="entry name" value="PROTEIN PAFC"/>
    <property type="match status" value="1"/>
</dbReference>
<sequence length="317" mass="37517">MMNRTNLCIRMLQLLKARGKMNTAQLASELEVNPRNIREFKKELVLAGYNVEEVKGRYGGYILNDQYDLPVTIFSDEQKDALVQSYKFMRTQKDFKPLSLYCDAMDKIIATSKISSNDSLHYMSNSIKLDQKTSTMIDKTQQAINLGLCVLLSYQSLQDETPKEFEVEPYEIIHYHKSYYLIGFSLLRKDYRMYRFSLERMYSCEISSRHFIRDNHFHLSNYIGEHSLIPLDLKQIQVRVYHNENGLRLFKEKYWGNKLQIINKQEGFTDFEFYTDDMSNLYQSLFAMTNQVEILQPEDVKSNYVMRVKKILNVYKG</sequence>
<dbReference type="InterPro" id="IPR051534">
    <property type="entry name" value="CBASS_pafABC_assoc_protein"/>
</dbReference>
<evidence type="ECO:0000313" key="5">
    <source>
        <dbReference type="Proteomes" id="UP000284651"/>
    </source>
</evidence>
<dbReference type="InterPro" id="IPR026881">
    <property type="entry name" value="WYL_dom"/>
</dbReference>
<evidence type="ECO:0000313" key="3">
    <source>
        <dbReference type="EMBL" id="RGW72374.1"/>
    </source>
</evidence>
<dbReference type="AlphaFoldDB" id="A0A395W5B2"/>
<accession>A0A395W5B2</accession>
<dbReference type="EMBL" id="QSAT01000046">
    <property type="protein sequence ID" value="RGW72374.1"/>
    <property type="molecule type" value="Genomic_DNA"/>
</dbReference>
<evidence type="ECO:0000259" key="1">
    <source>
        <dbReference type="Pfam" id="PF13280"/>
    </source>
</evidence>
<gene>
    <name evidence="3" type="ORF">DWV56_10985</name>
    <name evidence="2" type="ORF">DWW32_08965</name>
</gene>
<evidence type="ECO:0000313" key="2">
    <source>
        <dbReference type="EMBL" id="RGU90319.1"/>
    </source>
</evidence>
<dbReference type="PANTHER" id="PTHR34580">
    <property type="match status" value="1"/>
</dbReference>
<feature type="domain" description="WYL" evidence="1">
    <location>
        <begin position="138"/>
        <end position="197"/>
    </location>
</feature>
<dbReference type="EMBL" id="QRYQ01000018">
    <property type="protein sequence ID" value="RGU90319.1"/>
    <property type="molecule type" value="Genomic_DNA"/>
</dbReference>
<dbReference type="Proteomes" id="UP000284651">
    <property type="component" value="Unassembled WGS sequence"/>
</dbReference>
<dbReference type="SUPFAM" id="SSF46785">
    <property type="entry name" value="Winged helix' DNA-binding domain"/>
    <property type="match status" value="1"/>
</dbReference>
<evidence type="ECO:0000313" key="4">
    <source>
        <dbReference type="Proteomes" id="UP000265489"/>
    </source>
</evidence>
<dbReference type="InterPro" id="IPR036390">
    <property type="entry name" value="WH_DNA-bd_sf"/>
</dbReference>
<organism evidence="2 4">
    <name type="scientific">Holdemanella biformis</name>
    <dbReference type="NCBI Taxonomy" id="1735"/>
    <lineage>
        <taxon>Bacteria</taxon>
        <taxon>Bacillati</taxon>
        <taxon>Bacillota</taxon>
        <taxon>Erysipelotrichia</taxon>
        <taxon>Erysipelotrichales</taxon>
        <taxon>Erysipelotrichaceae</taxon>
        <taxon>Holdemanella</taxon>
    </lineage>
</organism>
<comment type="caution">
    <text evidence="2">The sequence shown here is derived from an EMBL/GenBank/DDBJ whole genome shotgun (WGS) entry which is preliminary data.</text>
</comment>
<dbReference type="PROSITE" id="PS52050">
    <property type="entry name" value="WYL"/>
    <property type="match status" value="1"/>
</dbReference>
<reference evidence="4 5" key="1">
    <citation type="submission" date="2018-08" db="EMBL/GenBank/DDBJ databases">
        <title>A genome reference for cultivated species of the human gut microbiota.</title>
        <authorList>
            <person name="Zou Y."/>
            <person name="Xue W."/>
            <person name="Luo G."/>
        </authorList>
    </citation>
    <scope>NUCLEOTIDE SEQUENCE [LARGE SCALE GENOMIC DNA]</scope>
    <source>
        <strain evidence="3 5">AF10-31</strain>
        <strain evidence="2 4">AF15-20</strain>
    </source>
</reference>
<dbReference type="Pfam" id="PF13280">
    <property type="entry name" value="WYL"/>
    <property type="match status" value="1"/>
</dbReference>
<dbReference type="Proteomes" id="UP000265489">
    <property type="component" value="Unassembled WGS sequence"/>
</dbReference>
<protein>
    <submittedName>
        <fullName evidence="2">WYL domain-containing protein</fullName>
    </submittedName>
</protein>
<dbReference type="Gene3D" id="1.10.10.10">
    <property type="entry name" value="Winged helix-like DNA-binding domain superfamily/Winged helix DNA-binding domain"/>
    <property type="match status" value="1"/>
</dbReference>
<proteinExistence type="predicted"/>
<name>A0A395W5B2_9FIRM</name>
<dbReference type="InterPro" id="IPR036388">
    <property type="entry name" value="WH-like_DNA-bd_sf"/>
</dbReference>